<dbReference type="Proteomes" id="UP001292094">
    <property type="component" value="Unassembled WGS sequence"/>
</dbReference>
<keyword evidence="3" id="KW-1185">Reference proteome</keyword>
<accession>A0AAE1PF23</accession>
<reference evidence="2" key="1">
    <citation type="submission" date="2023-11" db="EMBL/GenBank/DDBJ databases">
        <title>Genome assemblies of two species of porcelain crab, Petrolisthes cinctipes and Petrolisthes manimaculis (Anomura: Porcellanidae).</title>
        <authorList>
            <person name="Angst P."/>
        </authorList>
    </citation>
    <scope>NUCLEOTIDE SEQUENCE</scope>
    <source>
        <strain evidence="2">PB745_02</strain>
        <tissue evidence="2">Gill</tissue>
    </source>
</reference>
<proteinExistence type="predicted"/>
<feature type="compositionally biased region" description="Polar residues" evidence="1">
    <location>
        <begin position="86"/>
        <end position="100"/>
    </location>
</feature>
<name>A0AAE1PF23_9EUCA</name>
<protein>
    <submittedName>
        <fullName evidence="2">Uncharacterized protein</fullName>
    </submittedName>
</protein>
<feature type="compositionally biased region" description="Low complexity" evidence="1">
    <location>
        <begin position="108"/>
        <end position="122"/>
    </location>
</feature>
<gene>
    <name evidence="2" type="ORF">Pmani_020759</name>
</gene>
<comment type="caution">
    <text evidence="2">The sequence shown here is derived from an EMBL/GenBank/DDBJ whole genome shotgun (WGS) entry which is preliminary data.</text>
</comment>
<evidence type="ECO:0000313" key="2">
    <source>
        <dbReference type="EMBL" id="KAK4307470.1"/>
    </source>
</evidence>
<evidence type="ECO:0000313" key="3">
    <source>
        <dbReference type="Proteomes" id="UP001292094"/>
    </source>
</evidence>
<sequence length="122" mass="13559">MAVRRRRGLAGMQSGWQEVGVACSQEEKRLGWQSEWVGAIPPHDHKRPMQVTQMTFRNDHLISLLSQPRMKPASITDNSMKRPQHPATTNPCASQPTKPTTKIILPVTTTNSSTITSPITTT</sequence>
<evidence type="ECO:0000256" key="1">
    <source>
        <dbReference type="SAM" id="MobiDB-lite"/>
    </source>
</evidence>
<organism evidence="2 3">
    <name type="scientific">Petrolisthes manimaculis</name>
    <dbReference type="NCBI Taxonomy" id="1843537"/>
    <lineage>
        <taxon>Eukaryota</taxon>
        <taxon>Metazoa</taxon>
        <taxon>Ecdysozoa</taxon>
        <taxon>Arthropoda</taxon>
        <taxon>Crustacea</taxon>
        <taxon>Multicrustacea</taxon>
        <taxon>Malacostraca</taxon>
        <taxon>Eumalacostraca</taxon>
        <taxon>Eucarida</taxon>
        <taxon>Decapoda</taxon>
        <taxon>Pleocyemata</taxon>
        <taxon>Anomura</taxon>
        <taxon>Galatheoidea</taxon>
        <taxon>Porcellanidae</taxon>
        <taxon>Petrolisthes</taxon>
    </lineage>
</organism>
<dbReference type="EMBL" id="JAWZYT010001998">
    <property type="protein sequence ID" value="KAK4307470.1"/>
    <property type="molecule type" value="Genomic_DNA"/>
</dbReference>
<feature type="region of interest" description="Disordered" evidence="1">
    <location>
        <begin position="68"/>
        <end position="122"/>
    </location>
</feature>
<dbReference type="AlphaFoldDB" id="A0AAE1PF23"/>